<evidence type="ECO:0000256" key="2">
    <source>
        <dbReference type="ARBA" id="ARBA00012544"/>
    </source>
</evidence>
<dbReference type="GO" id="GO:0015020">
    <property type="term" value="F:glucuronosyltransferase activity"/>
    <property type="evidence" value="ECO:0007669"/>
    <property type="project" value="UniProtKB-EC"/>
</dbReference>
<dbReference type="Proteomes" id="UP000024635">
    <property type="component" value="Unassembled WGS sequence"/>
</dbReference>
<keyword evidence="3" id="KW-0328">Glycosyltransferase</keyword>
<comment type="catalytic activity">
    <reaction evidence="6">
        <text>glucuronate acceptor + UDP-alpha-D-glucuronate = acceptor beta-D-glucuronoside + UDP + H(+)</text>
        <dbReference type="Rhea" id="RHEA:21032"/>
        <dbReference type="ChEBI" id="CHEBI:15378"/>
        <dbReference type="ChEBI" id="CHEBI:58052"/>
        <dbReference type="ChEBI" id="CHEBI:58223"/>
        <dbReference type="ChEBI" id="CHEBI:132367"/>
        <dbReference type="ChEBI" id="CHEBI:132368"/>
        <dbReference type="EC" id="2.4.1.17"/>
    </reaction>
</comment>
<name>A0A016UI00_9BILA</name>
<organism evidence="8 9">
    <name type="scientific">Ancylostoma ceylanicum</name>
    <dbReference type="NCBI Taxonomy" id="53326"/>
    <lineage>
        <taxon>Eukaryota</taxon>
        <taxon>Metazoa</taxon>
        <taxon>Ecdysozoa</taxon>
        <taxon>Nematoda</taxon>
        <taxon>Chromadorea</taxon>
        <taxon>Rhabditida</taxon>
        <taxon>Rhabditina</taxon>
        <taxon>Rhabditomorpha</taxon>
        <taxon>Strongyloidea</taxon>
        <taxon>Ancylostomatidae</taxon>
        <taxon>Ancylostomatinae</taxon>
        <taxon>Ancylostoma</taxon>
    </lineage>
</organism>
<dbReference type="EMBL" id="JARK01001376">
    <property type="protein sequence ID" value="EYC14481.1"/>
    <property type="molecule type" value="Genomic_DNA"/>
</dbReference>
<dbReference type="PANTHER" id="PTHR48043:SF23">
    <property type="entry name" value="UDP-GLUCURONOSYLTRANSFERASE"/>
    <property type="match status" value="1"/>
</dbReference>
<evidence type="ECO:0000256" key="1">
    <source>
        <dbReference type="ARBA" id="ARBA00009995"/>
    </source>
</evidence>
<evidence type="ECO:0000256" key="4">
    <source>
        <dbReference type="ARBA" id="ARBA00022679"/>
    </source>
</evidence>
<keyword evidence="4" id="KW-0808">Transferase</keyword>
<keyword evidence="7" id="KW-0812">Transmembrane</keyword>
<dbReference type="OrthoDB" id="5835829at2759"/>
<dbReference type="PANTHER" id="PTHR48043">
    <property type="entry name" value="EG:EG0003.4 PROTEIN-RELATED"/>
    <property type="match status" value="1"/>
</dbReference>
<dbReference type="InterPro" id="IPR002213">
    <property type="entry name" value="UDP_glucos_trans"/>
</dbReference>
<dbReference type="STRING" id="53326.A0A016UI00"/>
<comment type="similarity">
    <text evidence="1">Belongs to the UDP-glycosyltransferase family.</text>
</comment>
<dbReference type="InterPro" id="IPR050271">
    <property type="entry name" value="UDP-glycosyltransferase"/>
</dbReference>
<accession>A0A016UI00</accession>
<dbReference type="Pfam" id="PF00201">
    <property type="entry name" value="UDPGT"/>
    <property type="match status" value="1"/>
</dbReference>
<evidence type="ECO:0000256" key="5">
    <source>
        <dbReference type="ARBA" id="ARBA00022729"/>
    </source>
</evidence>
<proteinExistence type="inferred from homology"/>
<evidence type="ECO:0000256" key="6">
    <source>
        <dbReference type="ARBA" id="ARBA00047475"/>
    </source>
</evidence>
<evidence type="ECO:0000313" key="9">
    <source>
        <dbReference type="Proteomes" id="UP000024635"/>
    </source>
</evidence>
<protein>
    <recommendedName>
        <fullName evidence="2">glucuronosyltransferase</fullName>
        <ecNumber evidence="2">2.4.1.17</ecNumber>
    </recommendedName>
</protein>
<dbReference type="Gene3D" id="3.40.50.2000">
    <property type="entry name" value="Glycogen Phosphorylase B"/>
    <property type="match status" value="1"/>
</dbReference>
<evidence type="ECO:0000256" key="3">
    <source>
        <dbReference type="ARBA" id="ARBA00022676"/>
    </source>
</evidence>
<reference evidence="9" key="1">
    <citation type="journal article" date="2015" name="Nat. Genet.">
        <title>The genome and transcriptome of the zoonotic hookworm Ancylostoma ceylanicum identify infection-specific gene families.</title>
        <authorList>
            <person name="Schwarz E.M."/>
            <person name="Hu Y."/>
            <person name="Antoshechkin I."/>
            <person name="Miller M.M."/>
            <person name="Sternberg P.W."/>
            <person name="Aroian R.V."/>
        </authorList>
    </citation>
    <scope>NUCLEOTIDE SEQUENCE</scope>
    <source>
        <strain evidence="9">HY135</strain>
    </source>
</reference>
<dbReference type="SUPFAM" id="SSF53756">
    <property type="entry name" value="UDP-Glycosyltransferase/glycogen phosphorylase"/>
    <property type="match status" value="1"/>
</dbReference>
<keyword evidence="9" id="KW-1185">Reference proteome</keyword>
<comment type="caution">
    <text evidence="8">The sequence shown here is derived from an EMBL/GenBank/DDBJ whole genome shotgun (WGS) entry which is preliminary data.</text>
</comment>
<keyword evidence="5" id="KW-0732">Signal</keyword>
<keyword evidence="7" id="KW-1133">Transmembrane helix</keyword>
<gene>
    <name evidence="8" type="primary">Acey_s0040.g231</name>
    <name evidence="8" type="ORF">Y032_0040g231</name>
</gene>
<dbReference type="EC" id="2.4.1.17" evidence="2"/>
<evidence type="ECO:0000256" key="7">
    <source>
        <dbReference type="SAM" id="Phobius"/>
    </source>
</evidence>
<feature type="transmembrane region" description="Helical" evidence="7">
    <location>
        <begin position="184"/>
        <end position="208"/>
    </location>
</feature>
<evidence type="ECO:0000313" key="8">
    <source>
        <dbReference type="EMBL" id="EYC14481.1"/>
    </source>
</evidence>
<keyword evidence="7" id="KW-0472">Membrane</keyword>
<sequence>MCIGAPKWHNCGYEITSRGGNGAKIGMTIIPLKWMRSEVMRAKRAYGKVWMSFGSGQTDDDRLSLFVTHGGIASTNEVAFMGKPAIVVPIFGDQMRNAHMLVRHGGALMLHKFDIADSQKLIGSIEAVLNDASFAERAKRLSRMLRNQPVSAHELLLKHAEFAARFGRLQNLDPYGRQLPLLQYYLVDVFAAIAGVVLISVTILVLLVRRICCRSQRKAKAE</sequence>
<dbReference type="AlphaFoldDB" id="A0A016UI00"/>